<feature type="domain" description="C2" evidence="2">
    <location>
        <begin position="6"/>
        <end position="127"/>
    </location>
</feature>
<sequence length="1013" mass="112814">MVRAGIREAHPAGIWSDGSTDGPVIGTLICVLDRAKNLPNKKKIGKQDPYAVARLAKVAKRTDTDIRGGQVPKWDKELRFPVRDSPDYKTLKISVFNDDKKVDLIGEVSIRLDKILVKGGGTDDGWRVLKCKEKYSGDILVELTFYDLRPKDEPVKEKKAPPPPPPKVKEETGPRRPGGAREMGSKHTTRNRRPLPENPPKSSRHATEEKKATRRSRHSEVPTSGHRHSNSQPDLAQQRTARSRRSRHELRHSTSRVFERSSNEMVMNSYGYDQGPNDMYDPYEDQYDQRNDYDPRYDMRREEEYDDYGRPDPRARPPPPPMHYHSAPVIHQENFPGGPPPPMQHSLSSGPVEVYQNDMQRQQTVRHFRSVPSFAHPDSRNGYDPRYGDPQMDVYGSSVPDIGYGYQAPMQEPMQQAMQQYGLPPPPPHQMQPMQQPVPPSHQVVLQRQISHRDLSMGYPSDLPPMNDHDAPPPPPPPHRHANRAGSEPSTFNNPEPQSFNAPIPAPEPVLDEPNWDNHRPKSIAEEHGLPSYESVTKPAAPVTSTALVRRGSFCPPDDMAHNGIPLPPSLVPGLDPVVAEQLTDHMDEQRRRMSIYEGGGQVATRQPPSNYHRPQVEEVQDVQLYQSTLPPESQVVQLEIAQQQQQQQQQHAMRQQQLPPSSQPRGLPMPLNPLPQYTELPDTSALPPPLPIIQPLRTKTVPMDIPPRKPLPPPTPDPIIGDSPFDPDSYNIINPAPAAAAEAMQAASAPIIVPGSNRVLDPTDILPVHTHAPEPERRVPRAPPPVPVQHRRERIGRSLSPIPPPKGTRLTIEPSSFSSSPPKQVSFDAQTVKKDRNKLRKSVKASQSMATLPPPPPPVSQRSARDRYSMNDAYGIVVYDPNSSRERERQYHRDQAERDARALVPVQANQYQNQSRDMSTRRRQSSGLELGSYRGPRAMGSMMGRDRGGGFGGGFGGGGGGNVGYYNAPAVPPKVPIAAAAVGGDEAWRLSQEMSLIKIGAGDGGRSYRGRR</sequence>
<protein>
    <recommendedName>
        <fullName evidence="2">C2 domain-containing protein</fullName>
    </recommendedName>
</protein>
<feature type="compositionally biased region" description="Basic and acidic residues" evidence="1">
    <location>
        <begin position="287"/>
        <end position="315"/>
    </location>
</feature>
<feature type="compositionally biased region" description="Low complexity" evidence="1">
    <location>
        <begin position="640"/>
        <end position="669"/>
    </location>
</feature>
<feature type="compositionally biased region" description="Polar residues" evidence="1">
    <location>
        <begin position="908"/>
        <end position="918"/>
    </location>
</feature>
<dbReference type="Pfam" id="PF00168">
    <property type="entry name" value="C2"/>
    <property type="match status" value="1"/>
</dbReference>
<dbReference type="InParanoid" id="A0A4S2MMP7"/>
<dbReference type="OrthoDB" id="270970at2759"/>
<feature type="region of interest" description="Disordered" evidence="1">
    <location>
        <begin position="881"/>
        <end position="947"/>
    </location>
</feature>
<dbReference type="PANTHER" id="PTHR47052:SF3">
    <property type="entry name" value="INGRESSION PROTEIN 1"/>
    <property type="match status" value="1"/>
</dbReference>
<name>A0A4S2MMP7_9PEZI</name>
<keyword evidence="4" id="KW-1185">Reference proteome</keyword>
<proteinExistence type="predicted"/>
<feature type="region of interest" description="Disordered" evidence="1">
    <location>
        <begin position="152"/>
        <end position="347"/>
    </location>
</feature>
<dbReference type="Proteomes" id="UP000298138">
    <property type="component" value="Unassembled WGS sequence"/>
</dbReference>
<dbReference type="SMART" id="SM00239">
    <property type="entry name" value="C2"/>
    <property type="match status" value="1"/>
</dbReference>
<dbReference type="STRING" id="341454.A0A4S2MMP7"/>
<gene>
    <name evidence="3" type="ORF">EX30DRAFT_366010</name>
</gene>
<dbReference type="InterPro" id="IPR052981">
    <property type="entry name" value="Ingression_C2_domain"/>
</dbReference>
<feature type="compositionally biased region" description="Polar residues" evidence="1">
    <location>
        <begin position="488"/>
        <end position="501"/>
    </location>
</feature>
<feature type="compositionally biased region" description="Pro residues" evidence="1">
    <location>
        <begin position="423"/>
        <end position="440"/>
    </location>
</feature>
<dbReference type="EMBL" id="ML220142">
    <property type="protein sequence ID" value="TGZ78342.1"/>
    <property type="molecule type" value="Genomic_DNA"/>
</dbReference>
<dbReference type="PANTHER" id="PTHR47052">
    <property type="entry name" value="CONSERVED SERINE PROLINE-RICH PROTEIN (AFU_ORTHOLOGUE AFUA_2G01790)"/>
    <property type="match status" value="1"/>
</dbReference>
<accession>A0A4S2MMP7</accession>
<evidence type="ECO:0000313" key="4">
    <source>
        <dbReference type="Proteomes" id="UP000298138"/>
    </source>
</evidence>
<evidence type="ECO:0000256" key="1">
    <source>
        <dbReference type="SAM" id="MobiDB-lite"/>
    </source>
</evidence>
<feature type="region of interest" description="Disordered" evidence="1">
    <location>
        <begin position="769"/>
        <end position="866"/>
    </location>
</feature>
<evidence type="ECO:0000259" key="2">
    <source>
        <dbReference type="PROSITE" id="PS50004"/>
    </source>
</evidence>
<feature type="region of interest" description="Disordered" evidence="1">
    <location>
        <begin position="422"/>
        <end position="541"/>
    </location>
</feature>
<evidence type="ECO:0000313" key="3">
    <source>
        <dbReference type="EMBL" id="TGZ78342.1"/>
    </source>
</evidence>
<dbReference type="Gene3D" id="2.60.40.150">
    <property type="entry name" value="C2 domain"/>
    <property type="match status" value="1"/>
</dbReference>
<reference evidence="3 4" key="1">
    <citation type="submission" date="2019-04" db="EMBL/GenBank/DDBJ databases">
        <title>Comparative genomics and transcriptomics to analyze fruiting body development in filamentous ascomycetes.</title>
        <authorList>
            <consortium name="DOE Joint Genome Institute"/>
            <person name="Lutkenhaus R."/>
            <person name="Traeger S."/>
            <person name="Breuer J."/>
            <person name="Kuo A."/>
            <person name="Lipzen A."/>
            <person name="Pangilinan J."/>
            <person name="Dilworth D."/>
            <person name="Sandor L."/>
            <person name="Poggeler S."/>
            <person name="Barry K."/>
            <person name="Grigoriev I.V."/>
            <person name="Nowrousian M."/>
        </authorList>
    </citation>
    <scope>NUCLEOTIDE SEQUENCE [LARGE SCALE GENOMIC DNA]</scope>
    <source>
        <strain evidence="3 4">CBS 389.68</strain>
    </source>
</reference>
<dbReference type="InterPro" id="IPR035892">
    <property type="entry name" value="C2_domain_sf"/>
</dbReference>
<feature type="compositionally biased region" description="Basic and acidic residues" evidence="1">
    <location>
        <begin position="884"/>
        <end position="902"/>
    </location>
</feature>
<feature type="region of interest" description="Disordered" evidence="1">
    <location>
        <begin position="640"/>
        <end position="688"/>
    </location>
</feature>
<feature type="compositionally biased region" description="Basic and acidic residues" evidence="1">
    <location>
        <begin position="516"/>
        <end position="529"/>
    </location>
</feature>
<dbReference type="PROSITE" id="PS50004">
    <property type="entry name" value="C2"/>
    <property type="match status" value="1"/>
</dbReference>
<dbReference type="InterPro" id="IPR000008">
    <property type="entry name" value="C2_dom"/>
</dbReference>
<dbReference type="SUPFAM" id="SSF49562">
    <property type="entry name" value="C2 domain (Calcium/lipid-binding domain, CaLB)"/>
    <property type="match status" value="1"/>
</dbReference>
<dbReference type="AlphaFoldDB" id="A0A4S2MMP7"/>
<organism evidence="3 4">
    <name type="scientific">Ascodesmis nigricans</name>
    <dbReference type="NCBI Taxonomy" id="341454"/>
    <lineage>
        <taxon>Eukaryota</taxon>
        <taxon>Fungi</taxon>
        <taxon>Dikarya</taxon>
        <taxon>Ascomycota</taxon>
        <taxon>Pezizomycotina</taxon>
        <taxon>Pezizomycetes</taxon>
        <taxon>Pezizales</taxon>
        <taxon>Ascodesmidaceae</taxon>
        <taxon>Ascodesmis</taxon>
    </lineage>
</organism>
<feature type="compositionally biased region" description="Basic residues" evidence="1">
    <location>
        <begin position="241"/>
        <end position="254"/>
    </location>
</feature>